<dbReference type="InterPro" id="IPR036259">
    <property type="entry name" value="MFS_trans_sf"/>
</dbReference>
<dbReference type="InterPro" id="IPR011701">
    <property type="entry name" value="MFS"/>
</dbReference>
<dbReference type="EMBL" id="JBEPSH010000002">
    <property type="protein sequence ID" value="MET4575653.1"/>
    <property type="molecule type" value="Genomic_DNA"/>
</dbReference>
<dbReference type="Pfam" id="PF07690">
    <property type="entry name" value="MFS_1"/>
    <property type="match status" value="1"/>
</dbReference>
<feature type="transmembrane region" description="Helical" evidence="6">
    <location>
        <begin position="220"/>
        <end position="242"/>
    </location>
</feature>
<keyword evidence="5 6" id="KW-0472">Membrane</keyword>
<dbReference type="Gene3D" id="1.20.1250.20">
    <property type="entry name" value="MFS general substrate transporter like domains"/>
    <property type="match status" value="1"/>
</dbReference>
<keyword evidence="2" id="KW-1003">Cell membrane</keyword>
<sequence>MSSSIVDPAAASGPASLKDDASVIGLVGAGHLLSHYSHLLLAPLFPWLKTEFNVSYTELGFLMTVYFVVSCAVQTTSGFMVDRFGPRPILFFGLTLLAFAAFGFAASTSYGMLMFFSVVGGIGNGVFHPVDYTLLNRKVSAGRLGHAYSVHGITGSLGWALAPAMLVPLAITYSWRVALVAAGSLIVLVLALLLVYRAHLHLPVAPASNSQGEAKGEGRFDFLAIPAVWMCFGFFFFYAAALSAVQTFAPEAAGKLHAVPPGLVAMCLTIYMLAAAAGMVLGGFLISNPERCERIVGIGFGVVVCISLWLGFGDLPVWMVPVLFGMMGFAAGSAGPSRDMLVKRSAPPNASGRVYGVVYSGLDIGQAAMPLLFGVMMDKGQYQNLWLVLALTQAVLIASAFNVRKARKTASPVAA</sequence>
<proteinExistence type="predicted"/>
<dbReference type="Proteomes" id="UP001549320">
    <property type="component" value="Unassembled WGS sequence"/>
</dbReference>
<comment type="subcellular location">
    <subcellularLocation>
        <location evidence="1">Cell membrane</location>
        <topology evidence="1">Multi-pass membrane protein</topology>
    </subcellularLocation>
</comment>
<evidence type="ECO:0000256" key="6">
    <source>
        <dbReference type="SAM" id="Phobius"/>
    </source>
</evidence>
<keyword evidence="9" id="KW-1185">Reference proteome</keyword>
<feature type="transmembrane region" description="Helical" evidence="6">
    <location>
        <begin position="177"/>
        <end position="199"/>
    </location>
</feature>
<dbReference type="SUPFAM" id="SSF103473">
    <property type="entry name" value="MFS general substrate transporter"/>
    <property type="match status" value="1"/>
</dbReference>
<feature type="transmembrane region" description="Helical" evidence="6">
    <location>
        <begin position="88"/>
        <end position="106"/>
    </location>
</feature>
<gene>
    <name evidence="8" type="ORF">ABIE13_000753</name>
</gene>
<dbReference type="InterPro" id="IPR020846">
    <property type="entry name" value="MFS_dom"/>
</dbReference>
<evidence type="ECO:0000313" key="8">
    <source>
        <dbReference type="EMBL" id="MET4575653.1"/>
    </source>
</evidence>
<feature type="transmembrane region" description="Helical" evidence="6">
    <location>
        <begin position="354"/>
        <end position="373"/>
    </location>
</feature>
<feature type="transmembrane region" description="Helical" evidence="6">
    <location>
        <begin position="295"/>
        <end position="312"/>
    </location>
</feature>
<dbReference type="RefSeq" id="WP_354441258.1">
    <property type="nucleotide sequence ID" value="NZ_JBEPSH010000002.1"/>
</dbReference>
<accession>A0ABV2Q512</accession>
<keyword evidence="4 6" id="KW-1133">Transmembrane helix</keyword>
<dbReference type="PROSITE" id="PS50850">
    <property type="entry name" value="MFS"/>
    <property type="match status" value="1"/>
</dbReference>
<feature type="transmembrane region" description="Helical" evidence="6">
    <location>
        <begin position="318"/>
        <end position="334"/>
    </location>
</feature>
<evidence type="ECO:0000256" key="2">
    <source>
        <dbReference type="ARBA" id="ARBA00022475"/>
    </source>
</evidence>
<feature type="transmembrane region" description="Helical" evidence="6">
    <location>
        <begin position="59"/>
        <end position="81"/>
    </location>
</feature>
<feature type="transmembrane region" description="Helical" evidence="6">
    <location>
        <begin position="385"/>
        <end position="403"/>
    </location>
</feature>
<dbReference type="PANTHER" id="PTHR43124">
    <property type="entry name" value="PURINE EFFLUX PUMP PBUE"/>
    <property type="match status" value="1"/>
</dbReference>
<evidence type="ECO:0000256" key="4">
    <source>
        <dbReference type="ARBA" id="ARBA00022989"/>
    </source>
</evidence>
<feature type="transmembrane region" description="Helical" evidence="6">
    <location>
        <begin position="262"/>
        <end position="286"/>
    </location>
</feature>
<keyword evidence="3 6" id="KW-0812">Transmembrane</keyword>
<evidence type="ECO:0000259" key="7">
    <source>
        <dbReference type="PROSITE" id="PS50850"/>
    </source>
</evidence>
<comment type="caution">
    <text evidence="8">The sequence shown here is derived from an EMBL/GenBank/DDBJ whole genome shotgun (WGS) entry which is preliminary data.</text>
</comment>
<evidence type="ECO:0000256" key="5">
    <source>
        <dbReference type="ARBA" id="ARBA00023136"/>
    </source>
</evidence>
<evidence type="ECO:0000313" key="9">
    <source>
        <dbReference type="Proteomes" id="UP001549320"/>
    </source>
</evidence>
<reference evidence="8 9" key="1">
    <citation type="submission" date="2024-06" db="EMBL/GenBank/DDBJ databases">
        <title>Sorghum-associated microbial communities from plants grown in Nebraska, USA.</title>
        <authorList>
            <person name="Schachtman D."/>
        </authorList>
    </citation>
    <scope>NUCLEOTIDE SEQUENCE [LARGE SCALE GENOMIC DNA]</scope>
    <source>
        <strain evidence="8 9">2709</strain>
    </source>
</reference>
<feature type="transmembrane region" description="Helical" evidence="6">
    <location>
        <begin position="112"/>
        <end position="135"/>
    </location>
</feature>
<organism evidence="8 9">
    <name type="scientific">Ottowia thiooxydans</name>
    <dbReference type="NCBI Taxonomy" id="219182"/>
    <lineage>
        <taxon>Bacteria</taxon>
        <taxon>Pseudomonadati</taxon>
        <taxon>Pseudomonadota</taxon>
        <taxon>Betaproteobacteria</taxon>
        <taxon>Burkholderiales</taxon>
        <taxon>Comamonadaceae</taxon>
        <taxon>Ottowia</taxon>
    </lineage>
</organism>
<name>A0ABV2Q512_9BURK</name>
<evidence type="ECO:0000256" key="3">
    <source>
        <dbReference type="ARBA" id="ARBA00022692"/>
    </source>
</evidence>
<feature type="domain" description="Major facilitator superfamily (MFS) profile" evidence="7">
    <location>
        <begin position="23"/>
        <end position="407"/>
    </location>
</feature>
<evidence type="ECO:0000256" key="1">
    <source>
        <dbReference type="ARBA" id="ARBA00004651"/>
    </source>
</evidence>
<dbReference type="PANTHER" id="PTHR43124:SF3">
    <property type="entry name" value="CHLORAMPHENICOL EFFLUX PUMP RV0191"/>
    <property type="match status" value="1"/>
</dbReference>
<feature type="transmembrane region" description="Helical" evidence="6">
    <location>
        <begin position="147"/>
        <end position="171"/>
    </location>
</feature>
<dbReference type="InterPro" id="IPR050189">
    <property type="entry name" value="MFS_Efflux_Transporters"/>
</dbReference>
<protein>
    <submittedName>
        <fullName evidence="8">FSR family fosmidomycin resistance protein-like MFS transporter</fullName>
    </submittedName>
</protein>